<evidence type="ECO:0000313" key="2">
    <source>
        <dbReference type="EnsemblPlants" id="LPERR03G04060.2"/>
    </source>
</evidence>
<reference evidence="2" key="3">
    <citation type="submission" date="2015-04" db="UniProtKB">
        <authorList>
            <consortium name="EnsemblPlants"/>
        </authorList>
    </citation>
    <scope>IDENTIFICATION</scope>
</reference>
<dbReference type="HOGENOM" id="CLU_2389384_0_0_1"/>
<proteinExistence type="predicted"/>
<protein>
    <submittedName>
        <fullName evidence="2">Uncharacterized protein</fullName>
    </submittedName>
</protein>
<name>A0A0D9VPU0_9ORYZ</name>
<dbReference type="Gramene" id="LPERR03G04060.2">
    <property type="protein sequence ID" value="LPERR03G04060.2"/>
    <property type="gene ID" value="LPERR03G04060"/>
</dbReference>
<evidence type="ECO:0000256" key="1">
    <source>
        <dbReference type="SAM" id="MobiDB-lite"/>
    </source>
</evidence>
<evidence type="ECO:0000313" key="3">
    <source>
        <dbReference type="Proteomes" id="UP000032180"/>
    </source>
</evidence>
<feature type="region of interest" description="Disordered" evidence="1">
    <location>
        <begin position="1"/>
        <end position="20"/>
    </location>
</feature>
<organism evidence="2 3">
    <name type="scientific">Leersia perrieri</name>
    <dbReference type="NCBI Taxonomy" id="77586"/>
    <lineage>
        <taxon>Eukaryota</taxon>
        <taxon>Viridiplantae</taxon>
        <taxon>Streptophyta</taxon>
        <taxon>Embryophyta</taxon>
        <taxon>Tracheophyta</taxon>
        <taxon>Spermatophyta</taxon>
        <taxon>Magnoliopsida</taxon>
        <taxon>Liliopsida</taxon>
        <taxon>Poales</taxon>
        <taxon>Poaceae</taxon>
        <taxon>BOP clade</taxon>
        <taxon>Oryzoideae</taxon>
        <taxon>Oryzeae</taxon>
        <taxon>Oryzinae</taxon>
        <taxon>Leersia</taxon>
    </lineage>
</organism>
<dbReference type="AlphaFoldDB" id="A0A0D9VPU0"/>
<reference evidence="2 3" key="1">
    <citation type="submission" date="2012-08" db="EMBL/GenBank/DDBJ databases">
        <title>Oryza genome evolution.</title>
        <authorList>
            <person name="Wing R.A."/>
        </authorList>
    </citation>
    <scope>NUCLEOTIDE SEQUENCE</scope>
</reference>
<reference evidence="3" key="2">
    <citation type="submission" date="2013-12" db="EMBL/GenBank/DDBJ databases">
        <authorList>
            <person name="Yu Y."/>
            <person name="Lee S."/>
            <person name="de Baynast K."/>
            <person name="Wissotski M."/>
            <person name="Liu L."/>
            <person name="Talag J."/>
            <person name="Goicoechea J."/>
            <person name="Angelova A."/>
            <person name="Jetty R."/>
            <person name="Kudrna D."/>
            <person name="Golser W."/>
            <person name="Rivera L."/>
            <person name="Zhang J."/>
            <person name="Wing R."/>
        </authorList>
    </citation>
    <scope>NUCLEOTIDE SEQUENCE</scope>
</reference>
<dbReference type="Proteomes" id="UP000032180">
    <property type="component" value="Chromosome 3"/>
</dbReference>
<sequence length="94" mass="9789">MSPRPGPKAIDPPDFGKLPAVDDGERVLSFYGGGGEVAAVTGGGGRTAAVEARIGGGRRLVREQQRFSLTLLGLVFAFKLERGSCGIQKLHGPL</sequence>
<accession>A0A0D9VPU0</accession>
<keyword evidence="3" id="KW-1185">Reference proteome</keyword>
<dbReference type="EnsemblPlants" id="LPERR03G04060.2">
    <property type="protein sequence ID" value="LPERR03G04060.2"/>
    <property type="gene ID" value="LPERR03G04060"/>
</dbReference>